<feature type="region of interest" description="Disordered" evidence="1">
    <location>
        <begin position="1"/>
        <end position="54"/>
    </location>
</feature>
<reference evidence="2 3" key="1">
    <citation type="journal article" date="2020" name="Nature">
        <title>Six reference-quality genomes reveal evolution of bat adaptations.</title>
        <authorList>
            <person name="Jebb D."/>
            <person name="Huang Z."/>
            <person name="Pippel M."/>
            <person name="Hughes G.M."/>
            <person name="Lavrichenko K."/>
            <person name="Devanna P."/>
            <person name="Winkler S."/>
            <person name="Jermiin L.S."/>
            <person name="Skirmuntt E.C."/>
            <person name="Katzourakis A."/>
            <person name="Burkitt-Gray L."/>
            <person name="Ray D.A."/>
            <person name="Sullivan K.A.M."/>
            <person name="Roscito J.G."/>
            <person name="Kirilenko B.M."/>
            <person name="Davalos L.M."/>
            <person name="Corthals A.P."/>
            <person name="Power M.L."/>
            <person name="Jones G."/>
            <person name="Ransome R.D."/>
            <person name="Dechmann D.K.N."/>
            <person name="Locatelli A.G."/>
            <person name="Puechmaille S.J."/>
            <person name="Fedrigo O."/>
            <person name="Jarvis E.D."/>
            <person name="Hiller M."/>
            <person name="Vernes S.C."/>
            <person name="Myers E.W."/>
            <person name="Teeling E.C."/>
        </authorList>
    </citation>
    <scope>NUCLEOTIDE SEQUENCE [LARGE SCALE GENOMIC DNA]</scope>
    <source>
        <strain evidence="2">Bat1K_MPI-CBG_1</strain>
    </source>
</reference>
<evidence type="ECO:0000256" key="1">
    <source>
        <dbReference type="SAM" id="MobiDB-lite"/>
    </source>
</evidence>
<proteinExistence type="predicted"/>
<accession>A0A834B567</accession>
<dbReference type="EMBL" id="JABVXQ010000002">
    <property type="protein sequence ID" value="KAF6123548.1"/>
    <property type="molecule type" value="Genomic_DNA"/>
</dbReference>
<protein>
    <submittedName>
        <fullName evidence="2">Cell death inducing p53 target 1</fullName>
    </submittedName>
</protein>
<evidence type="ECO:0000313" key="2">
    <source>
        <dbReference type="EMBL" id="KAF6123548.1"/>
    </source>
</evidence>
<dbReference type="AlphaFoldDB" id="A0A834B567"/>
<evidence type="ECO:0000313" key="3">
    <source>
        <dbReference type="Proteomes" id="UP000664940"/>
    </source>
</evidence>
<dbReference type="Proteomes" id="UP000664940">
    <property type="component" value="Unassembled WGS sequence"/>
</dbReference>
<feature type="compositionally biased region" description="Pro residues" evidence="1">
    <location>
        <begin position="36"/>
        <end position="54"/>
    </location>
</feature>
<comment type="caution">
    <text evidence="2">The sequence shown here is derived from an EMBL/GenBank/DDBJ whole genome shotgun (WGS) entry which is preliminary data.</text>
</comment>
<name>A0A834B567_9CHIR</name>
<gene>
    <name evidence="2" type="ORF">HJG60_002520</name>
</gene>
<sequence>MSHDPPPPYPGGPTAPLLEEKSGAPQTPGRTSPAVMQPPPGMSLPPADIGPPKPARAMAIFQTWPYNGTAPVARF</sequence>
<organism evidence="2 3">
    <name type="scientific">Phyllostomus discolor</name>
    <name type="common">pale spear-nosed bat</name>
    <dbReference type="NCBI Taxonomy" id="89673"/>
    <lineage>
        <taxon>Eukaryota</taxon>
        <taxon>Metazoa</taxon>
        <taxon>Chordata</taxon>
        <taxon>Craniata</taxon>
        <taxon>Vertebrata</taxon>
        <taxon>Euteleostomi</taxon>
        <taxon>Mammalia</taxon>
        <taxon>Eutheria</taxon>
        <taxon>Laurasiatheria</taxon>
        <taxon>Chiroptera</taxon>
        <taxon>Yangochiroptera</taxon>
        <taxon>Phyllostomidae</taxon>
        <taxon>Phyllostominae</taxon>
        <taxon>Phyllostomus</taxon>
    </lineage>
</organism>
<feature type="compositionally biased region" description="Pro residues" evidence="1">
    <location>
        <begin position="1"/>
        <end position="13"/>
    </location>
</feature>